<reference evidence="8 9" key="1">
    <citation type="submission" date="2014-09" db="EMBL/GenBank/DDBJ databases">
        <authorList>
            <person name="Ellenberger Sabrina"/>
        </authorList>
    </citation>
    <scope>NUCLEOTIDE SEQUENCE [LARGE SCALE GENOMIC DNA]</scope>
    <source>
        <strain evidence="8 9">CBS 412.66</strain>
    </source>
</reference>
<feature type="region of interest" description="Disordered" evidence="6">
    <location>
        <begin position="395"/>
        <end position="421"/>
    </location>
</feature>
<dbReference type="Gene3D" id="3.30.40.10">
    <property type="entry name" value="Zinc/RING finger domain, C3HC4 (zinc finger)"/>
    <property type="match status" value="1"/>
</dbReference>
<evidence type="ECO:0000313" key="9">
    <source>
        <dbReference type="Proteomes" id="UP000054107"/>
    </source>
</evidence>
<feature type="compositionally biased region" description="Basic residues" evidence="6">
    <location>
        <begin position="361"/>
        <end position="371"/>
    </location>
</feature>
<organism evidence="8 9">
    <name type="scientific">Parasitella parasitica</name>
    <dbReference type="NCBI Taxonomy" id="35722"/>
    <lineage>
        <taxon>Eukaryota</taxon>
        <taxon>Fungi</taxon>
        <taxon>Fungi incertae sedis</taxon>
        <taxon>Mucoromycota</taxon>
        <taxon>Mucoromycotina</taxon>
        <taxon>Mucoromycetes</taxon>
        <taxon>Mucorales</taxon>
        <taxon>Mucorineae</taxon>
        <taxon>Mucoraceae</taxon>
        <taxon>Parasitella</taxon>
    </lineage>
</organism>
<dbReference type="SMART" id="SM00064">
    <property type="entry name" value="FYVE"/>
    <property type="match status" value="1"/>
</dbReference>
<gene>
    <name evidence="8" type="primary">PARPA_06092.1 scaffold 21287</name>
</gene>
<evidence type="ECO:0000256" key="1">
    <source>
        <dbReference type="ARBA" id="ARBA00022723"/>
    </source>
</evidence>
<evidence type="ECO:0000256" key="4">
    <source>
        <dbReference type="PROSITE-ProRule" id="PRU00091"/>
    </source>
</evidence>
<dbReference type="Proteomes" id="UP000054107">
    <property type="component" value="Unassembled WGS sequence"/>
</dbReference>
<evidence type="ECO:0000256" key="2">
    <source>
        <dbReference type="ARBA" id="ARBA00022771"/>
    </source>
</evidence>
<proteinExistence type="predicted"/>
<feature type="domain" description="FYVE-type" evidence="7">
    <location>
        <begin position="763"/>
        <end position="819"/>
    </location>
</feature>
<dbReference type="PROSITE" id="PS50178">
    <property type="entry name" value="ZF_FYVE"/>
    <property type="match status" value="1"/>
</dbReference>
<sequence>MQCFDVQAITTIWEEPEQDYLNETTNRNTKYSQDITRRFDYNKDKDEQEEPLGNDHHYLSSNVDLSHTSSCRQQESGVFITTCCCCVVDSGYVSLTDPTAPAAFQQPQQQQKSDIYRPLPCFSSSLNMYHHHQRLPSTSTSTSCSSYTSRMMLLDDGMLSSSLPAAPSIIGSYHENTGDSILMKQALKQAQQRKRRESIGEVVTTRKRPASTSIITPRLTKSSVLQTNNNNSNRKRSLSSNNNINNNSNSRRKYYSLQQPLSQYERNKLASLEPSLSSSSYPNNRPPQPGTATGVHWDPHIDAFEILRAKITGITRSMQEFHVQELFHDEIMGQKKRQQAIRIMPSSTLSSPIVTTDPRHSSSKRQLKARRSSLANLVENNSLYLGHRRIRSHSAVPHDVDSQDDEQDDNKQQEDETLTRSLSCYRMHQHQDKDQDDDDMDYQQHHQLKSPNLTALFTTTNSLINSRLDELSETASTRSNASQREWQKHFLSLVTSCIQQSEALESLSTDVLNAEHRVRELMLVNDTINEQFNSRERQYEERIRECQQVAHQQLVMIDSLEELTADLNMKMESRRREMHRQEALRALDAKAGLYDEELREQEQQQQQQQNERWNFQKSVSDLLNMDNKHDVIQKMRWEVGMFVGGGVGTGHVIHSYQNKLNGIDIMIAGTGTTTTTPYPDYYEEEAMEEEVGEEEQQQRQSNTASFSISPSIRHIRLYQHRYILHLSTRDRQTRFSLLPKCLWIPDHETNQCQFQQTKRHMQCSTSFSFFQRKHHCRRCGSVVCHRHSANRLPLFNPSKKYSLVGQWSRVCDACFYDLIMHK</sequence>
<dbReference type="GO" id="GO:0006623">
    <property type="term" value="P:protein targeting to vacuole"/>
    <property type="evidence" value="ECO:0007669"/>
    <property type="project" value="TreeGrafter"/>
</dbReference>
<feature type="compositionally biased region" description="Low complexity" evidence="6">
    <location>
        <begin position="228"/>
        <end position="249"/>
    </location>
</feature>
<dbReference type="SUPFAM" id="SSF57903">
    <property type="entry name" value="FYVE/PHD zinc finger"/>
    <property type="match status" value="1"/>
</dbReference>
<feature type="region of interest" description="Disordered" evidence="6">
    <location>
        <begin position="346"/>
        <end position="371"/>
    </location>
</feature>
<keyword evidence="9" id="KW-1185">Reference proteome</keyword>
<dbReference type="InterPro" id="IPR000306">
    <property type="entry name" value="Znf_FYVE"/>
</dbReference>
<dbReference type="PANTHER" id="PTHR47794">
    <property type="entry name" value="VACUOLAR PROTEIN SORTING-ASSOCIATED PROTEIN 27"/>
    <property type="match status" value="1"/>
</dbReference>
<dbReference type="PANTHER" id="PTHR47794:SF1">
    <property type="entry name" value="VACUOLAR PROTEIN SORTING-ASSOCIATED PROTEIN 27"/>
    <property type="match status" value="1"/>
</dbReference>
<dbReference type="CDD" id="cd15760">
    <property type="entry name" value="FYVE_scVPS27p_like"/>
    <property type="match status" value="1"/>
</dbReference>
<dbReference type="STRING" id="35722.A0A0B7NAV6"/>
<dbReference type="GO" id="GO:0008270">
    <property type="term" value="F:zinc ion binding"/>
    <property type="evidence" value="ECO:0007669"/>
    <property type="project" value="UniProtKB-KW"/>
</dbReference>
<dbReference type="GO" id="GO:0043328">
    <property type="term" value="P:protein transport to vacuole involved in ubiquitin-dependent protein catabolic process via the multivesicular body sorting pathway"/>
    <property type="evidence" value="ECO:0007669"/>
    <property type="project" value="TreeGrafter"/>
</dbReference>
<dbReference type="AlphaFoldDB" id="A0A0B7NAV6"/>
<dbReference type="InterPro" id="IPR011011">
    <property type="entry name" value="Znf_FYVE_PHD"/>
</dbReference>
<feature type="region of interest" description="Disordered" evidence="6">
    <location>
        <begin position="192"/>
        <end position="251"/>
    </location>
</feature>
<feature type="compositionally biased region" description="Basic and acidic residues" evidence="6">
    <location>
        <begin position="409"/>
        <end position="418"/>
    </location>
</feature>
<keyword evidence="3" id="KW-0862">Zinc</keyword>
<evidence type="ECO:0000256" key="3">
    <source>
        <dbReference type="ARBA" id="ARBA00022833"/>
    </source>
</evidence>
<evidence type="ECO:0000256" key="5">
    <source>
        <dbReference type="SAM" id="Coils"/>
    </source>
</evidence>
<evidence type="ECO:0000313" key="8">
    <source>
        <dbReference type="EMBL" id="CEP12159.1"/>
    </source>
</evidence>
<dbReference type="InterPro" id="IPR013083">
    <property type="entry name" value="Znf_RING/FYVE/PHD"/>
</dbReference>
<keyword evidence="2 4" id="KW-0863">Zinc-finger</keyword>
<dbReference type="OrthoDB" id="660555at2759"/>
<dbReference type="InterPro" id="IPR017455">
    <property type="entry name" value="Znf_FYVE-rel"/>
</dbReference>
<dbReference type="GO" id="GO:0043130">
    <property type="term" value="F:ubiquitin binding"/>
    <property type="evidence" value="ECO:0007669"/>
    <property type="project" value="TreeGrafter"/>
</dbReference>
<keyword evidence="5" id="KW-0175">Coiled coil</keyword>
<protein>
    <recommendedName>
        <fullName evidence="7">FYVE-type domain-containing protein</fullName>
    </recommendedName>
</protein>
<name>A0A0B7NAV6_9FUNG</name>
<dbReference type="Pfam" id="PF01363">
    <property type="entry name" value="FYVE"/>
    <property type="match status" value="1"/>
</dbReference>
<dbReference type="GO" id="GO:0032266">
    <property type="term" value="F:phosphatidylinositol-3-phosphate binding"/>
    <property type="evidence" value="ECO:0007669"/>
    <property type="project" value="TreeGrafter"/>
</dbReference>
<evidence type="ECO:0000256" key="6">
    <source>
        <dbReference type="SAM" id="MobiDB-lite"/>
    </source>
</evidence>
<feature type="coiled-coil region" evidence="5">
    <location>
        <begin position="529"/>
        <end position="611"/>
    </location>
</feature>
<feature type="compositionally biased region" description="Polar residues" evidence="6">
    <location>
        <begin position="210"/>
        <end position="227"/>
    </location>
</feature>
<dbReference type="GO" id="GO:0033565">
    <property type="term" value="C:ESCRT-0 complex"/>
    <property type="evidence" value="ECO:0007669"/>
    <property type="project" value="TreeGrafter"/>
</dbReference>
<keyword evidence="1" id="KW-0479">Metal-binding</keyword>
<accession>A0A0B7NAV6</accession>
<feature type="region of interest" description="Disordered" evidence="6">
    <location>
        <begin position="272"/>
        <end position="296"/>
    </location>
</feature>
<dbReference type="EMBL" id="LN727569">
    <property type="protein sequence ID" value="CEP12159.1"/>
    <property type="molecule type" value="Genomic_DNA"/>
</dbReference>
<feature type="compositionally biased region" description="Low complexity" evidence="6">
    <location>
        <begin position="272"/>
        <end position="283"/>
    </location>
</feature>
<evidence type="ECO:0000259" key="7">
    <source>
        <dbReference type="PROSITE" id="PS50178"/>
    </source>
</evidence>